<evidence type="ECO:0000313" key="2">
    <source>
        <dbReference type="Proteomes" id="UP000683181"/>
    </source>
</evidence>
<reference evidence="1" key="1">
    <citation type="submission" date="2020-09" db="EMBL/GenBank/DDBJ databases">
        <title>Leviviricetes taxonomy.</title>
        <authorList>
            <person name="Stockdale S.R."/>
            <person name="Callanan J."/>
            <person name="Adriaenssens E.M."/>
            <person name="Kuhn J.H."/>
            <person name="Rumnieks J."/>
            <person name="Shkoporov A."/>
            <person name="Draper L.A."/>
            <person name="Ross P."/>
            <person name="Hill C."/>
        </authorList>
    </citation>
    <scope>NUCLEOTIDE SEQUENCE</scope>
</reference>
<dbReference type="GeneID" id="80400323"/>
<evidence type="ECO:0000313" key="1">
    <source>
        <dbReference type="EMBL" id="DAD52763.1"/>
    </source>
</evidence>
<sequence>VTLLVTPYIEILSVSGIMPLREKIFQGVLPW</sequence>
<gene>
    <name evidence="1" type="primary">SRR7976325_26_1</name>
</gene>
<name>A0A8S5L5B0_9VIRU</name>
<organism evidence="1 2">
    <name type="scientific">ssRNA phage SRR7976325_26</name>
    <dbReference type="NCBI Taxonomy" id="2786714"/>
    <lineage>
        <taxon>Viruses</taxon>
        <taxon>Riboviria</taxon>
        <taxon>Orthornavirae</taxon>
        <taxon>Lenarviricota</taxon>
        <taxon>Leviviricetes</taxon>
        <taxon>Timlovirales</taxon>
        <taxon>Steitzviridae</taxon>
        <taxon>Bicehmovirus</taxon>
        <taxon>Bicehmovirus borborocola</taxon>
        <taxon>Kecijavirus borborocola</taxon>
    </lineage>
</organism>
<accession>A0A8S5L5B0</accession>
<dbReference type="KEGG" id="vg:80400323"/>
<keyword evidence="2" id="KW-1185">Reference proteome</keyword>
<dbReference type="RefSeq" id="YP_010770789.1">
    <property type="nucleotide sequence ID" value="NC_074391.1"/>
</dbReference>
<feature type="non-terminal residue" evidence="1">
    <location>
        <position position="1"/>
    </location>
</feature>
<dbReference type="EMBL" id="BK014199">
    <property type="protein sequence ID" value="DAD52763.1"/>
    <property type="molecule type" value="Genomic_RNA"/>
</dbReference>
<proteinExistence type="predicted"/>
<protein>
    <submittedName>
        <fullName evidence="1">Uncharacterized protein</fullName>
    </submittedName>
</protein>
<dbReference type="Proteomes" id="UP000683181">
    <property type="component" value="Segment"/>
</dbReference>